<proteinExistence type="predicted"/>
<accession>A0A845BVT4</accession>
<dbReference type="Proteomes" id="UP000467214">
    <property type="component" value="Unassembled WGS sequence"/>
</dbReference>
<sequence length="81" mass="9249">MDYRIFYQRPTWAHSGYCPGCDQPALIHWNIDVGLRDDIKTSGRHRGAGVCQHCHQRANEDDFAAAELAKKVWIHQGRMAA</sequence>
<evidence type="ECO:0000313" key="1">
    <source>
        <dbReference type="EMBL" id="MXR38226.1"/>
    </source>
</evidence>
<organism evidence="1 2">
    <name type="scientific">Craterilacuibacter sinensis</name>
    <dbReference type="NCBI Taxonomy" id="2686017"/>
    <lineage>
        <taxon>Bacteria</taxon>
        <taxon>Pseudomonadati</taxon>
        <taxon>Pseudomonadota</taxon>
        <taxon>Betaproteobacteria</taxon>
        <taxon>Neisseriales</taxon>
        <taxon>Neisseriaceae</taxon>
        <taxon>Craterilacuibacter</taxon>
    </lineage>
</organism>
<protein>
    <submittedName>
        <fullName evidence="1">Uncharacterized protein</fullName>
    </submittedName>
</protein>
<comment type="caution">
    <text evidence="1">The sequence shown here is derived from an EMBL/GenBank/DDBJ whole genome shotgun (WGS) entry which is preliminary data.</text>
</comment>
<keyword evidence="2" id="KW-1185">Reference proteome</keyword>
<reference evidence="1 2" key="1">
    <citation type="submission" date="2019-12" db="EMBL/GenBank/DDBJ databases">
        <title>Neisseriaceae gen. nov. sp. Genome sequencing and assembly.</title>
        <authorList>
            <person name="Liu Z."/>
            <person name="Li A."/>
        </authorList>
    </citation>
    <scope>NUCLEOTIDE SEQUENCE [LARGE SCALE GENOMIC DNA]</scope>
    <source>
        <strain evidence="1 2">B2N2-7</strain>
    </source>
</reference>
<dbReference type="EMBL" id="WSSB01000017">
    <property type="protein sequence ID" value="MXR38226.1"/>
    <property type="molecule type" value="Genomic_DNA"/>
</dbReference>
<gene>
    <name evidence="1" type="ORF">GQF02_14725</name>
</gene>
<dbReference type="AlphaFoldDB" id="A0A845BVT4"/>
<evidence type="ECO:0000313" key="2">
    <source>
        <dbReference type="Proteomes" id="UP000467214"/>
    </source>
</evidence>
<name>A0A845BVT4_9NEIS</name>
<dbReference type="RefSeq" id="WP_160798140.1">
    <property type="nucleotide sequence ID" value="NZ_WSSB01000017.1"/>
</dbReference>